<gene>
    <name evidence="1" type="ORF">EJN90_11795</name>
</gene>
<keyword evidence="2" id="KW-1185">Reference proteome</keyword>
<dbReference type="Pfam" id="PF06279">
    <property type="entry name" value="DUF1033"/>
    <property type="match status" value="1"/>
</dbReference>
<evidence type="ECO:0000313" key="2">
    <source>
        <dbReference type="Proteomes" id="UP000273326"/>
    </source>
</evidence>
<dbReference type="Proteomes" id="UP000273326">
    <property type="component" value="Chromosome"/>
</dbReference>
<reference evidence="2" key="1">
    <citation type="submission" date="2018-12" db="EMBL/GenBank/DDBJ databases">
        <title>Complete genome sequencing of Jeotgalibaca sp. H21T32.</title>
        <authorList>
            <person name="Bae J.-W."/>
            <person name="Lee S.-Y."/>
        </authorList>
    </citation>
    <scope>NUCLEOTIDE SEQUENCE [LARGE SCALE GENOMIC DNA]</scope>
    <source>
        <strain evidence="2">H21T32</strain>
    </source>
</reference>
<proteinExistence type="predicted"/>
<accession>A0A3S9HD20</accession>
<dbReference type="InterPro" id="IPR010434">
    <property type="entry name" value="DUF1033"/>
</dbReference>
<evidence type="ECO:0000313" key="1">
    <source>
        <dbReference type="EMBL" id="AZP05268.1"/>
    </source>
</evidence>
<dbReference type="AlphaFoldDB" id="A0A3S9HD20"/>
<name>A0A3S9HD20_9LACT</name>
<dbReference type="EMBL" id="CP034465">
    <property type="protein sequence ID" value="AZP05268.1"/>
    <property type="molecule type" value="Genomic_DNA"/>
</dbReference>
<organism evidence="1 2">
    <name type="scientific">Jeotgalibaca ciconiae</name>
    <dbReference type="NCBI Taxonomy" id="2496265"/>
    <lineage>
        <taxon>Bacteria</taxon>
        <taxon>Bacillati</taxon>
        <taxon>Bacillota</taxon>
        <taxon>Bacilli</taxon>
        <taxon>Lactobacillales</taxon>
        <taxon>Carnobacteriaceae</taxon>
        <taxon>Jeotgalibaca</taxon>
    </lineage>
</organism>
<protein>
    <submittedName>
        <fullName evidence="1">DUF1033 family protein</fullName>
    </submittedName>
</protein>
<sequence>MYQVFLTKGEYEPWWFFDDWKTLVIKKVDCSNFKEAHQVYEQYSSELSSRYPFQKNKTPFLKAYWCEEEMEYCESCEDDIQIFHGVMLLHDEQILEL</sequence>
<dbReference type="OrthoDB" id="2389779at2"/>
<dbReference type="KEGG" id="jeh:EJN90_11795"/>
<dbReference type="RefSeq" id="WP_126111489.1">
    <property type="nucleotide sequence ID" value="NZ_CP034465.1"/>
</dbReference>